<dbReference type="PROSITE" id="PS00671">
    <property type="entry name" value="D_2_HYDROXYACID_DH_3"/>
    <property type="match status" value="1"/>
</dbReference>
<keyword evidence="8" id="KW-1185">Reference proteome</keyword>
<dbReference type="SUPFAM" id="SSF52283">
    <property type="entry name" value="Formate/glycerate dehydrogenase catalytic domain-like"/>
    <property type="match status" value="1"/>
</dbReference>
<name>A0AA97H0J1_9FIRM</name>
<evidence type="ECO:0000259" key="5">
    <source>
        <dbReference type="Pfam" id="PF00389"/>
    </source>
</evidence>
<dbReference type="GO" id="GO:0008720">
    <property type="term" value="F:D-lactate dehydrogenase (NAD+) activity"/>
    <property type="evidence" value="ECO:0007669"/>
    <property type="project" value="TreeGrafter"/>
</dbReference>
<evidence type="ECO:0000256" key="1">
    <source>
        <dbReference type="ARBA" id="ARBA00005854"/>
    </source>
</evidence>
<dbReference type="InterPro" id="IPR058205">
    <property type="entry name" value="D-LDH-like"/>
</dbReference>
<comment type="similarity">
    <text evidence="1 4">Belongs to the D-isomer specific 2-hydroxyacid dehydrogenase family.</text>
</comment>
<dbReference type="Pfam" id="PF02826">
    <property type="entry name" value="2-Hacid_dh_C"/>
    <property type="match status" value="1"/>
</dbReference>
<dbReference type="PROSITE" id="PS00670">
    <property type="entry name" value="D_2_HYDROXYACID_DH_2"/>
    <property type="match status" value="1"/>
</dbReference>
<reference evidence="8" key="3">
    <citation type="submission" date="2024-06" db="EMBL/GenBank/DDBJ databases">
        <authorList>
            <person name="Zeng C."/>
        </authorList>
    </citation>
    <scope>NUCLEOTIDE SEQUENCE [LARGE SCALE GENOMIC DNA]</scope>
    <source>
        <strain evidence="8">ZCY20-5</strain>
    </source>
</reference>
<dbReference type="InterPro" id="IPR006139">
    <property type="entry name" value="D-isomer_2_OHA_DH_cat_dom"/>
</dbReference>
<accession>A0AA97H0J1</accession>
<evidence type="ECO:0000259" key="6">
    <source>
        <dbReference type="Pfam" id="PF02826"/>
    </source>
</evidence>
<dbReference type="Proteomes" id="UP001300604">
    <property type="component" value="Chromosome"/>
</dbReference>
<dbReference type="PROSITE" id="PS00065">
    <property type="entry name" value="D_2_HYDROXYACID_DH_1"/>
    <property type="match status" value="1"/>
</dbReference>
<dbReference type="InterPro" id="IPR029753">
    <property type="entry name" value="D-isomer_DH_CS"/>
</dbReference>
<dbReference type="Gene3D" id="3.40.50.720">
    <property type="entry name" value="NAD(P)-binding Rossmann-like Domain"/>
    <property type="match status" value="2"/>
</dbReference>
<dbReference type="CDD" id="cd12185">
    <property type="entry name" value="HGDH_LDH_like"/>
    <property type="match status" value="1"/>
</dbReference>
<evidence type="ECO:0000256" key="2">
    <source>
        <dbReference type="ARBA" id="ARBA00023002"/>
    </source>
</evidence>
<evidence type="ECO:0000256" key="3">
    <source>
        <dbReference type="ARBA" id="ARBA00023027"/>
    </source>
</evidence>
<dbReference type="KEGG" id="carl:PXC00_10265"/>
<evidence type="ECO:0000313" key="7">
    <source>
        <dbReference type="EMBL" id="WOC31591.1"/>
    </source>
</evidence>
<organism evidence="7 8">
    <name type="scientific">Caproicibacterium argilliputei</name>
    <dbReference type="NCBI Taxonomy" id="3030016"/>
    <lineage>
        <taxon>Bacteria</taxon>
        <taxon>Bacillati</taxon>
        <taxon>Bacillota</taxon>
        <taxon>Clostridia</taxon>
        <taxon>Eubacteriales</taxon>
        <taxon>Oscillospiraceae</taxon>
        <taxon>Caproicibacterium</taxon>
    </lineage>
</organism>
<feature type="domain" description="D-isomer specific 2-hydroxyacid dehydrogenase catalytic" evidence="5">
    <location>
        <begin position="8"/>
        <end position="324"/>
    </location>
</feature>
<protein>
    <submittedName>
        <fullName evidence="7">D-isomer specific 2-hydroxyacid dehydrogenase family protein</fullName>
    </submittedName>
</protein>
<gene>
    <name evidence="7" type="ORF">PXC00_10265</name>
</gene>
<dbReference type="PANTHER" id="PTHR43026:SF1">
    <property type="entry name" value="2-HYDROXYACID DEHYDROGENASE HOMOLOG 1-RELATED"/>
    <property type="match status" value="1"/>
</dbReference>
<reference evidence="8" key="2">
    <citation type="submission" date="2024-06" db="EMBL/GenBank/DDBJ databases">
        <title>Caproicibacterium argilliputei sp. nov, a novel caproic acid producing anaerobic bacterium isolated from pit mud.</title>
        <authorList>
            <person name="Zeng C."/>
        </authorList>
    </citation>
    <scope>NUCLEOTIDE SEQUENCE [LARGE SCALE GENOMIC DNA]</scope>
    <source>
        <strain evidence="8">ZCY20-5</strain>
    </source>
</reference>
<feature type="domain" description="D-isomer specific 2-hydroxyacid dehydrogenase NAD-binding" evidence="6">
    <location>
        <begin position="109"/>
        <end position="294"/>
    </location>
</feature>
<keyword evidence="3" id="KW-0520">NAD</keyword>
<evidence type="ECO:0000256" key="4">
    <source>
        <dbReference type="RuleBase" id="RU003719"/>
    </source>
</evidence>
<proteinExistence type="inferred from homology"/>
<dbReference type="SUPFAM" id="SSF51735">
    <property type="entry name" value="NAD(P)-binding Rossmann-fold domains"/>
    <property type="match status" value="1"/>
</dbReference>
<dbReference type="InterPro" id="IPR036291">
    <property type="entry name" value="NAD(P)-bd_dom_sf"/>
</dbReference>
<sequence length="326" mass="35539">MPITVYSCREDEAPYLQKFSKQYAVSLHQVDGPLTEQSAAAAAGSAAVSIITTPVSAAVLDALHRVGVHYISTRTIGYDHIDIAYAKKLGIHVGNVSYSPNSVADYTLLLILMATRRMKSILQHAWVQNFSLEGVQGRELPNLTVGVVGTGRIGRTVITRLTGFGCRILACDLHESEEVKAFAQYVDLDTLLRKSDVVTLHMPATPENYHMIGEENLSKMKSDAILVNTGRGTLVDTEALIAVLEAGKLGGAALDVIEKEAGLYYKDLQDRPLDNHDLALLKALPNVLVTPHTAFYTDQAVSDMVENSIRSCMAFESGEKNPWQIV</sequence>
<reference evidence="7 8" key="1">
    <citation type="submission" date="2024-06" db="EMBL/GenBank/DDBJ databases">
        <title>Caproicibacterium argilliputei sp. nov, a novel caproic acid producing anaerobic bacterium isolated from pit mud.</title>
        <authorList>
            <person name="Xia S."/>
        </authorList>
    </citation>
    <scope>NUCLEOTIDE SEQUENCE [LARGE SCALE GENOMIC DNA]</scope>
    <source>
        <strain evidence="7 8">ZCY20-5</strain>
    </source>
</reference>
<keyword evidence="2 4" id="KW-0560">Oxidoreductase</keyword>
<dbReference type="Pfam" id="PF00389">
    <property type="entry name" value="2-Hacid_dh"/>
    <property type="match status" value="1"/>
</dbReference>
<dbReference type="InterPro" id="IPR029752">
    <property type="entry name" value="D-isomer_DH_CS1"/>
</dbReference>
<evidence type="ECO:0000313" key="8">
    <source>
        <dbReference type="Proteomes" id="UP001300604"/>
    </source>
</evidence>
<dbReference type="InterPro" id="IPR006140">
    <property type="entry name" value="D-isomer_DH_NAD-bd"/>
</dbReference>
<dbReference type="AlphaFoldDB" id="A0AA97H0J1"/>
<dbReference type="EMBL" id="CP135996">
    <property type="protein sequence ID" value="WOC31591.1"/>
    <property type="molecule type" value="Genomic_DNA"/>
</dbReference>
<dbReference type="RefSeq" id="WP_275845413.1">
    <property type="nucleotide sequence ID" value="NZ_CP135996.1"/>
</dbReference>
<dbReference type="PANTHER" id="PTHR43026">
    <property type="entry name" value="2-HYDROXYACID DEHYDROGENASE HOMOLOG 1-RELATED"/>
    <property type="match status" value="1"/>
</dbReference>
<dbReference type="GO" id="GO:0051287">
    <property type="term" value="F:NAD binding"/>
    <property type="evidence" value="ECO:0007669"/>
    <property type="project" value="InterPro"/>
</dbReference>